<dbReference type="Proteomes" id="UP001383192">
    <property type="component" value="Unassembled WGS sequence"/>
</dbReference>
<evidence type="ECO:0008006" key="5">
    <source>
        <dbReference type="Google" id="ProtNLM"/>
    </source>
</evidence>
<sequence length="449" mass="45514">MNVLSSGAKGVGDLGASVGKGVGDVGSSVGKGVGEVGKGVGDGAGEVGRGVGQGIGGVGNAAGDTAKGASDSAASAGKGGGDVGKSVGEGVSGVARGAGDAGQGAVKGVGDAGKNTFKGVGEAAGGAGDVGKGVGESANQGLGNVTNIVGKGFSNGFQIAGNLSKNAFDLQRNVVQGATGLAGTAIDGVVTGRDFSSLTGVASTTTGAVFDPVANALKAIEGLEGLGEGVDAINGLSTKALQGVASVTKEALQVAGKPPTFFDPDADGVVKFSDTQKGFTLLGLEEKYAKIAAYALHSTFSYPTSETWNPAPLIKDDMPIIIANMHKTRWGKNWGNFERVDWVSDTDVETFFGMRERTTWTEYWSDIKSYFGTALLIFEWGTTWPFVIGPAMDAASPMYGQIGAIMRTVILPTIAKSHENAKKAEGNEDSKERVREKMPSPPPQPKSKE</sequence>
<feature type="compositionally biased region" description="Low complexity" evidence="2">
    <location>
        <begin position="63"/>
        <end position="76"/>
    </location>
</feature>
<feature type="region of interest" description="Disordered" evidence="2">
    <location>
        <begin position="418"/>
        <end position="449"/>
    </location>
</feature>
<gene>
    <name evidence="3" type="ORF">VNI00_015050</name>
</gene>
<protein>
    <recommendedName>
        <fullName evidence="5">Caleosin domain-containing protein</fullName>
    </recommendedName>
</protein>
<dbReference type="Pfam" id="PF05042">
    <property type="entry name" value="Caleosin"/>
    <property type="match status" value="1"/>
</dbReference>
<feature type="compositionally biased region" description="Basic and acidic residues" evidence="2">
    <location>
        <begin position="418"/>
        <end position="438"/>
    </location>
</feature>
<feature type="compositionally biased region" description="Pro residues" evidence="2">
    <location>
        <begin position="439"/>
        <end position="449"/>
    </location>
</feature>
<dbReference type="EMBL" id="JAYKXP010000092">
    <property type="protein sequence ID" value="KAK7027967.1"/>
    <property type="molecule type" value="Genomic_DNA"/>
</dbReference>
<evidence type="ECO:0000256" key="1">
    <source>
        <dbReference type="ARBA" id="ARBA00006765"/>
    </source>
</evidence>
<organism evidence="3 4">
    <name type="scientific">Paramarasmius palmivorus</name>
    <dbReference type="NCBI Taxonomy" id="297713"/>
    <lineage>
        <taxon>Eukaryota</taxon>
        <taxon>Fungi</taxon>
        <taxon>Dikarya</taxon>
        <taxon>Basidiomycota</taxon>
        <taxon>Agaricomycotina</taxon>
        <taxon>Agaricomycetes</taxon>
        <taxon>Agaricomycetidae</taxon>
        <taxon>Agaricales</taxon>
        <taxon>Marasmiineae</taxon>
        <taxon>Marasmiaceae</taxon>
        <taxon>Paramarasmius</taxon>
    </lineage>
</organism>
<reference evidence="3 4" key="1">
    <citation type="submission" date="2024-01" db="EMBL/GenBank/DDBJ databases">
        <title>A draft genome for a cacao thread blight-causing isolate of Paramarasmius palmivorus.</title>
        <authorList>
            <person name="Baruah I.K."/>
            <person name="Bukari Y."/>
            <person name="Amoako-Attah I."/>
            <person name="Meinhardt L.W."/>
            <person name="Bailey B.A."/>
            <person name="Cohen S.P."/>
        </authorList>
    </citation>
    <scope>NUCLEOTIDE SEQUENCE [LARGE SCALE GENOMIC DNA]</scope>
    <source>
        <strain evidence="3 4">GH-12</strain>
    </source>
</reference>
<comment type="caution">
    <text evidence="3">The sequence shown here is derived from an EMBL/GenBank/DDBJ whole genome shotgun (WGS) entry which is preliminary data.</text>
</comment>
<keyword evidence="4" id="KW-1185">Reference proteome</keyword>
<proteinExistence type="inferred from homology"/>
<accession>A0AAW0BMY5</accession>
<name>A0AAW0BMY5_9AGAR</name>
<dbReference type="InterPro" id="IPR007736">
    <property type="entry name" value="Caleosin-related"/>
</dbReference>
<dbReference type="AlphaFoldDB" id="A0AAW0BMY5"/>
<feature type="region of interest" description="Disordered" evidence="2">
    <location>
        <begin position="63"/>
        <end position="82"/>
    </location>
</feature>
<evidence type="ECO:0000256" key="2">
    <source>
        <dbReference type="SAM" id="MobiDB-lite"/>
    </source>
</evidence>
<comment type="similarity">
    <text evidence="1">Belongs to the caleosin family.</text>
</comment>
<evidence type="ECO:0000313" key="4">
    <source>
        <dbReference type="Proteomes" id="UP001383192"/>
    </source>
</evidence>
<evidence type="ECO:0000313" key="3">
    <source>
        <dbReference type="EMBL" id="KAK7027967.1"/>
    </source>
</evidence>